<reference evidence="1" key="1">
    <citation type="submission" date="2020-03" db="EMBL/GenBank/DDBJ databases">
        <title>The deep terrestrial virosphere.</title>
        <authorList>
            <person name="Holmfeldt K."/>
            <person name="Nilsson E."/>
            <person name="Simone D."/>
            <person name="Lopez-Fernandez M."/>
            <person name="Wu X."/>
            <person name="de Brujin I."/>
            <person name="Lundin D."/>
            <person name="Andersson A."/>
            <person name="Bertilsson S."/>
            <person name="Dopson M."/>
        </authorList>
    </citation>
    <scope>NUCLEOTIDE SEQUENCE</scope>
    <source>
        <strain evidence="1">MM415B02738</strain>
    </source>
</reference>
<dbReference type="EMBL" id="MT142788">
    <property type="protein sequence ID" value="QJA88564.1"/>
    <property type="molecule type" value="Genomic_DNA"/>
</dbReference>
<proteinExistence type="predicted"/>
<evidence type="ECO:0000313" key="1">
    <source>
        <dbReference type="EMBL" id="QJA88564.1"/>
    </source>
</evidence>
<accession>A0A6M3L4Z1</accession>
<gene>
    <name evidence="1" type="ORF">MM415B02738_0012</name>
</gene>
<organism evidence="1">
    <name type="scientific">viral metagenome</name>
    <dbReference type="NCBI Taxonomy" id="1070528"/>
    <lineage>
        <taxon>unclassified sequences</taxon>
        <taxon>metagenomes</taxon>
        <taxon>organismal metagenomes</taxon>
    </lineage>
</organism>
<protein>
    <submittedName>
        <fullName evidence="1">Uncharacterized protein</fullName>
    </submittedName>
</protein>
<sequence>MNWPDVAYNVSTGNIEIRRFSLAQQKAVIVEIKPSEIEQILADLEVAAIMAQEAPHGHN</sequence>
<dbReference type="AlphaFoldDB" id="A0A6M3L4Z1"/>
<name>A0A6M3L4Z1_9ZZZZ</name>